<proteinExistence type="predicted"/>
<evidence type="ECO:0000313" key="2">
    <source>
        <dbReference type="Proteomes" id="UP000218067"/>
    </source>
</evidence>
<organism evidence="1 2">
    <name type="scientific">Mycobacterium ulcerans subsp. shinshuense</name>
    <dbReference type="NCBI Taxonomy" id="1124626"/>
    <lineage>
        <taxon>Bacteria</taxon>
        <taxon>Bacillati</taxon>
        <taxon>Actinomycetota</taxon>
        <taxon>Actinomycetes</taxon>
        <taxon>Mycobacteriales</taxon>
        <taxon>Mycobacteriaceae</taxon>
        <taxon>Mycobacterium</taxon>
        <taxon>Mycobacterium ulcerans group</taxon>
    </lineage>
</organism>
<sequence>MGQTTGNGRSDGQKCTLTCVGLLQNYSNHDVVGLRRLAALIDTTPKRPLTGTNPPARPHRLDRRLSPDAITDLVATYRSGTSTNELCRRYGVSKGGVLKILADHGIAMRYQPMTEREIDRAITLYVEEGLSIRAIAHQLGKSKGSVWKALHERGIMMRAAH</sequence>
<reference evidence="1 2" key="1">
    <citation type="submission" date="2016-08" db="EMBL/GenBank/DDBJ databases">
        <title>Complete genome sequence of Mycobacterium shinshuense, a subspecies of M. ulcerans.</title>
        <authorList>
            <person name="Yoshida M."/>
            <person name="Ogura Y."/>
            <person name="Hayashi T."/>
            <person name="Hoshino Y."/>
        </authorList>
    </citation>
    <scope>NUCLEOTIDE SEQUENCE [LARGE SCALE GENOMIC DNA]</scope>
    <source>
        <strain evidence="2">ATCC 33728</strain>
    </source>
</reference>
<dbReference type="RefSeq" id="WP_036426641.1">
    <property type="nucleotide sequence ID" value="NZ_AP017624.1"/>
</dbReference>
<dbReference type="AlphaFoldDB" id="A0A1B4Y2G4"/>
<accession>A0A1B4Y2G4</accession>
<dbReference type="EMBL" id="AP017624">
    <property type="protein sequence ID" value="BAV41257.1"/>
    <property type="molecule type" value="Genomic_DNA"/>
</dbReference>
<dbReference type="GeneID" id="93436695"/>
<name>A0A1B4Y2G4_MYCUL</name>
<dbReference type="Gene3D" id="1.10.10.60">
    <property type="entry name" value="Homeodomain-like"/>
    <property type="match status" value="2"/>
</dbReference>
<gene>
    <name evidence="1" type="ORF">SHTP_2073</name>
</gene>
<protein>
    <submittedName>
        <fullName evidence="1">Uncharacterized protein</fullName>
    </submittedName>
</protein>
<evidence type="ECO:0000313" key="1">
    <source>
        <dbReference type="EMBL" id="BAV41257.1"/>
    </source>
</evidence>
<dbReference type="Proteomes" id="UP000218067">
    <property type="component" value="Chromosome"/>
</dbReference>